<feature type="active site" description="Proton donor" evidence="2">
    <location>
        <position position="41"/>
    </location>
</feature>
<organism evidence="5 6">
    <name type="scientific">Tribonema minus</name>
    <dbReference type="NCBI Taxonomy" id="303371"/>
    <lineage>
        <taxon>Eukaryota</taxon>
        <taxon>Sar</taxon>
        <taxon>Stramenopiles</taxon>
        <taxon>Ochrophyta</taxon>
        <taxon>PX clade</taxon>
        <taxon>Xanthophyceae</taxon>
        <taxon>Tribonematales</taxon>
        <taxon>Tribonemataceae</taxon>
        <taxon>Tribonema</taxon>
    </lineage>
</organism>
<dbReference type="GO" id="GO:0005737">
    <property type="term" value="C:cytoplasm"/>
    <property type="evidence" value="ECO:0007669"/>
    <property type="project" value="TreeGrafter"/>
</dbReference>
<dbReference type="GO" id="GO:0046872">
    <property type="term" value="F:metal ion binding"/>
    <property type="evidence" value="ECO:0007669"/>
    <property type="project" value="UniProtKB-KW"/>
</dbReference>
<dbReference type="SUPFAM" id="SSF56784">
    <property type="entry name" value="HAD-like"/>
    <property type="match status" value="1"/>
</dbReference>
<evidence type="ECO:0000313" key="5">
    <source>
        <dbReference type="EMBL" id="KAG5192834.1"/>
    </source>
</evidence>
<dbReference type="OrthoDB" id="413953at2759"/>
<evidence type="ECO:0000256" key="4">
    <source>
        <dbReference type="PIRSR" id="PIRSR000915-3"/>
    </source>
</evidence>
<dbReference type="EMBL" id="JAFCMP010000002">
    <property type="protein sequence ID" value="KAG5192834.1"/>
    <property type="molecule type" value="Genomic_DNA"/>
</dbReference>
<protein>
    <submittedName>
        <fullName evidence="5">Haloacid dehalogenase-like hydrolase family protein</fullName>
    </submittedName>
</protein>
<dbReference type="GO" id="GO:0016791">
    <property type="term" value="F:phosphatase activity"/>
    <property type="evidence" value="ECO:0007669"/>
    <property type="project" value="InterPro"/>
</dbReference>
<feature type="binding site" evidence="4">
    <location>
        <position position="260"/>
    </location>
    <ligand>
        <name>Mg(2+)</name>
        <dbReference type="ChEBI" id="CHEBI:18420"/>
    </ligand>
</feature>
<dbReference type="PANTHER" id="PTHR19288:SF93">
    <property type="entry name" value="FI11325P-RELATED"/>
    <property type="match status" value="1"/>
</dbReference>
<dbReference type="Pfam" id="PF13344">
    <property type="entry name" value="Hydrolase_6"/>
    <property type="match status" value="1"/>
</dbReference>
<feature type="binding site" evidence="4">
    <location>
        <position position="41"/>
    </location>
    <ligand>
        <name>Mg(2+)</name>
        <dbReference type="ChEBI" id="CHEBI:18420"/>
    </ligand>
</feature>
<keyword evidence="6" id="KW-1185">Reference proteome</keyword>
<dbReference type="InterPro" id="IPR006349">
    <property type="entry name" value="PGP_euk"/>
</dbReference>
<evidence type="ECO:0000313" key="6">
    <source>
        <dbReference type="Proteomes" id="UP000664859"/>
    </source>
</evidence>
<evidence type="ECO:0000256" key="3">
    <source>
        <dbReference type="PIRSR" id="PIRSR000915-2"/>
    </source>
</evidence>
<comment type="cofactor">
    <cofactor evidence="4">
        <name>Mg(2+)</name>
        <dbReference type="ChEBI" id="CHEBI:18420"/>
    </cofactor>
    <text evidence="4">Divalent metal ions. Mg(2+) is the most effective.</text>
</comment>
<dbReference type="Pfam" id="PF13242">
    <property type="entry name" value="Hydrolase_like"/>
    <property type="match status" value="1"/>
</dbReference>
<comment type="caution">
    <text evidence="5">The sequence shown here is derived from an EMBL/GenBank/DDBJ whole genome shotgun (WGS) entry which is preliminary data.</text>
</comment>
<feature type="binding site" evidence="3">
    <location>
        <position position="235"/>
    </location>
    <ligand>
        <name>substrate</name>
    </ligand>
</feature>
<feature type="binding site" evidence="4">
    <location>
        <position position="39"/>
    </location>
    <ligand>
        <name>Mg(2+)</name>
        <dbReference type="ChEBI" id="CHEBI:18420"/>
    </ligand>
</feature>
<feature type="active site" description="Nucleophile" evidence="2">
    <location>
        <position position="39"/>
    </location>
</feature>
<dbReference type="NCBIfam" id="TIGR01460">
    <property type="entry name" value="HAD-SF-IIA"/>
    <property type="match status" value="1"/>
</dbReference>
<dbReference type="InterPro" id="IPR036412">
    <property type="entry name" value="HAD-like_sf"/>
</dbReference>
<name>A0A836CPG6_9STRA</name>
<keyword evidence="4" id="KW-0479">Metal-binding</keyword>
<dbReference type="PIRSF" id="PIRSF000915">
    <property type="entry name" value="PGP-type_phosphatase"/>
    <property type="match status" value="1"/>
</dbReference>
<dbReference type="AlphaFoldDB" id="A0A836CPG6"/>
<keyword evidence="1 5" id="KW-0378">Hydrolase</keyword>
<evidence type="ECO:0000256" key="1">
    <source>
        <dbReference type="ARBA" id="ARBA00022801"/>
    </source>
</evidence>
<dbReference type="Gene3D" id="3.40.50.1000">
    <property type="entry name" value="HAD superfamily/HAD-like"/>
    <property type="match status" value="2"/>
</dbReference>
<accession>A0A836CPG6</accession>
<dbReference type="PANTHER" id="PTHR19288">
    <property type="entry name" value="4-NITROPHENYLPHOSPHATASE-RELATED"/>
    <property type="match status" value="1"/>
</dbReference>
<reference evidence="5" key="1">
    <citation type="submission" date="2021-02" db="EMBL/GenBank/DDBJ databases">
        <title>First Annotated Genome of the Yellow-green Alga Tribonema minus.</title>
        <authorList>
            <person name="Mahan K.M."/>
        </authorList>
    </citation>
    <scope>NUCLEOTIDE SEQUENCE</scope>
    <source>
        <strain evidence="5">UTEX B ZZ1240</strain>
    </source>
</reference>
<dbReference type="Proteomes" id="UP000664859">
    <property type="component" value="Unassembled WGS sequence"/>
</dbReference>
<dbReference type="NCBIfam" id="TIGR01452">
    <property type="entry name" value="PGP_euk"/>
    <property type="match status" value="1"/>
</dbReference>
<gene>
    <name evidence="5" type="ORF">JKP88DRAFT_292507</name>
</gene>
<keyword evidence="4" id="KW-0460">Magnesium</keyword>
<evidence type="ECO:0000256" key="2">
    <source>
        <dbReference type="PIRSR" id="PIRSR000915-1"/>
    </source>
</evidence>
<dbReference type="InterPro" id="IPR023214">
    <property type="entry name" value="HAD_sf"/>
</dbReference>
<sequence>MTAPVAPPAAVAAAHATARLDTPDSLSAFVAAHDNFLLDCDGVLWAGSGALPGESASTGAVETLDALRAAGKRVLFITNNSSKSRRQYAAKFAAFGVSVDPNDIVTSGSAMANYLKMEGITYAYVIGEDGLIEELELAGVTCIRDAKGAGPLMSESEFMALELDPKVQAVCVGWDRSFGFRQMSIASAYLQQGVGFIGANPDNADRVGPLLFPGTGPLLAAIQSASGAVPVIIGKPNPILIKGILAQFGMDQARTAMVGDRLDTDMAFANAGGISSVLVMTGVSTDADLAALSAERAHMAPAFVMAALASLRPALTALPN</sequence>
<dbReference type="InterPro" id="IPR006357">
    <property type="entry name" value="HAD-SF_hydro_IIA"/>
</dbReference>
<proteinExistence type="predicted"/>